<accession>A0A6J5S222</accession>
<evidence type="ECO:0000313" key="1">
    <source>
        <dbReference type="EMBL" id="CAB4199285.1"/>
    </source>
</evidence>
<sequence length="115" mass="12799">MKVELKIYHDNRNTDFGREYMGSVVSVDGEPAKLFAGASGSLIQIMSILSDFEVKKVTDGSMVTLLDGHDYLIGVALFYLHSRAEAAIFMDDRPTTLGDVIDHVHPNIDRKEQNV</sequence>
<protein>
    <submittedName>
        <fullName evidence="1">Uncharacterized protein</fullName>
    </submittedName>
</protein>
<organism evidence="1">
    <name type="scientific">uncultured Caudovirales phage</name>
    <dbReference type="NCBI Taxonomy" id="2100421"/>
    <lineage>
        <taxon>Viruses</taxon>
        <taxon>Duplodnaviria</taxon>
        <taxon>Heunggongvirae</taxon>
        <taxon>Uroviricota</taxon>
        <taxon>Caudoviricetes</taxon>
        <taxon>Peduoviridae</taxon>
        <taxon>Maltschvirus</taxon>
        <taxon>Maltschvirus maltsch</taxon>
    </lineage>
</organism>
<dbReference type="EMBL" id="LR797285">
    <property type="protein sequence ID" value="CAB4199285.1"/>
    <property type="molecule type" value="Genomic_DNA"/>
</dbReference>
<reference evidence="1" key="1">
    <citation type="submission" date="2020-05" db="EMBL/GenBank/DDBJ databases">
        <authorList>
            <person name="Chiriac C."/>
            <person name="Salcher M."/>
            <person name="Ghai R."/>
            <person name="Kavagutti S V."/>
        </authorList>
    </citation>
    <scope>NUCLEOTIDE SEQUENCE</scope>
</reference>
<proteinExistence type="predicted"/>
<gene>
    <name evidence="1" type="ORF">UFOVP1336_25</name>
</gene>
<name>A0A6J5S222_9CAUD</name>